<name>A0A5E4Z5F6_9BURK</name>
<proteinExistence type="predicted"/>
<dbReference type="Proteomes" id="UP000414233">
    <property type="component" value="Unassembled WGS sequence"/>
</dbReference>
<dbReference type="Gene3D" id="2.130.10.10">
    <property type="entry name" value="YVTN repeat-like/Quinoprotein amine dehydrogenase"/>
    <property type="match status" value="1"/>
</dbReference>
<evidence type="ECO:0008006" key="3">
    <source>
        <dbReference type="Google" id="ProtNLM"/>
    </source>
</evidence>
<dbReference type="AlphaFoldDB" id="A0A5E4Z5F6"/>
<evidence type="ECO:0000313" key="2">
    <source>
        <dbReference type="Proteomes" id="UP000414233"/>
    </source>
</evidence>
<reference evidence="1 2" key="1">
    <citation type="submission" date="2019-08" db="EMBL/GenBank/DDBJ databases">
        <authorList>
            <person name="Peeters C."/>
        </authorList>
    </citation>
    <scope>NUCLEOTIDE SEQUENCE [LARGE SCALE GENOMIC DNA]</scope>
    <source>
        <strain evidence="1 2">LMG 30175</strain>
    </source>
</reference>
<evidence type="ECO:0000313" key="1">
    <source>
        <dbReference type="EMBL" id="VVE56344.1"/>
    </source>
</evidence>
<sequence>MTRPRRWKLIIGALIALAATVYGYQSMTPSWETVTTTYGKSDKPYGGGAFRIRDNDVISLKIAGAEIHYRVVGLDKGYNGAQAVPEEAWANDVHERLNRTTVSLLRGTLDGGLTRVFEQRGQTGAWWYSEDWRTLYVSTGWLDYKAPVRKDVLKPQITKLWRSQDGGKTWAQLNWPELQDIDRLLFVDPMRGYAIGWGPHVWRTTDGGQSWQEIKVPPQARNAQQPRKKFEAVDLGPDGTLRVAYYVGQLGEHDASSVVYRLARDQQDFELDVVLPQQVVVGLQSSQETTGRYSIYALSRLGAPRNRADREDKGHRPGVLSSWVSYPQPRVEQLHTFDDRLSVDGLDVGKRGVLLVYATDRRRAGASHDYTLSSTDFGKSWRETNDKVIQGGYFDSETNTQYGLYAYTLKKRSF</sequence>
<gene>
    <name evidence="1" type="ORF">PTE30175_04985</name>
</gene>
<keyword evidence="2" id="KW-1185">Reference proteome</keyword>
<accession>A0A5E4Z5F6</accession>
<dbReference type="InterPro" id="IPR015943">
    <property type="entry name" value="WD40/YVTN_repeat-like_dom_sf"/>
</dbReference>
<dbReference type="SUPFAM" id="SSF110296">
    <property type="entry name" value="Oligoxyloglucan reducing end-specific cellobiohydrolase"/>
    <property type="match status" value="1"/>
</dbReference>
<dbReference type="RefSeq" id="WP_338044473.1">
    <property type="nucleotide sequence ID" value="NZ_CABPRZ010000031.1"/>
</dbReference>
<dbReference type="EMBL" id="CABPRZ010000031">
    <property type="protein sequence ID" value="VVE56344.1"/>
    <property type="molecule type" value="Genomic_DNA"/>
</dbReference>
<organism evidence="1 2">
    <name type="scientific">Pandoraea terrae</name>
    <dbReference type="NCBI Taxonomy" id="1537710"/>
    <lineage>
        <taxon>Bacteria</taxon>
        <taxon>Pseudomonadati</taxon>
        <taxon>Pseudomonadota</taxon>
        <taxon>Betaproteobacteria</taxon>
        <taxon>Burkholderiales</taxon>
        <taxon>Burkholderiaceae</taxon>
        <taxon>Pandoraea</taxon>
    </lineage>
</organism>
<protein>
    <recommendedName>
        <fullName evidence="3">Glycosyl hydrolase</fullName>
    </recommendedName>
</protein>